<dbReference type="InterPro" id="IPR052384">
    <property type="entry name" value="TMTC_O-mannosyltransferase"/>
</dbReference>
<evidence type="ECO:0000256" key="1">
    <source>
        <dbReference type="PROSITE-ProRule" id="PRU00339"/>
    </source>
</evidence>
<feature type="domain" description="Peptidase C39-like" evidence="2">
    <location>
        <begin position="50"/>
        <end position="159"/>
    </location>
</feature>
<dbReference type="CDD" id="cd02549">
    <property type="entry name" value="Peptidase_C39A"/>
    <property type="match status" value="1"/>
</dbReference>
<dbReference type="InterPro" id="IPR011990">
    <property type="entry name" value="TPR-like_helical_dom_sf"/>
</dbReference>
<organism evidence="3 4">
    <name type="scientific">Guyparkeria halophila</name>
    <dbReference type="NCBI Taxonomy" id="47960"/>
    <lineage>
        <taxon>Bacteria</taxon>
        <taxon>Pseudomonadati</taxon>
        <taxon>Pseudomonadota</taxon>
        <taxon>Gammaproteobacteria</taxon>
        <taxon>Chromatiales</taxon>
        <taxon>Thioalkalibacteraceae</taxon>
        <taxon>Guyparkeria</taxon>
    </lineage>
</organism>
<evidence type="ECO:0000259" key="2">
    <source>
        <dbReference type="Pfam" id="PF13529"/>
    </source>
</evidence>
<dbReference type="PANTHER" id="PTHR44216">
    <property type="entry name" value="PROTEIN O-MANNOSYL-TRANSFERASE TMTC2"/>
    <property type="match status" value="1"/>
</dbReference>
<reference evidence="3 4" key="1">
    <citation type="submission" date="2019-11" db="EMBL/GenBank/DDBJ databases">
        <authorList>
            <person name="Zhang J."/>
            <person name="Sun C."/>
        </authorList>
    </citation>
    <scope>NUCLEOTIDE SEQUENCE [LARGE SCALE GENOMIC DNA]</scope>
    <source>
        <strain evidence="4">sp2</strain>
    </source>
</reference>
<dbReference type="GO" id="GO:0000030">
    <property type="term" value="F:mannosyltransferase activity"/>
    <property type="evidence" value="ECO:0007669"/>
    <property type="project" value="TreeGrafter"/>
</dbReference>
<evidence type="ECO:0000313" key="3">
    <source>
        <dbReference type="EMBL" id="QGT78224.1"/>
    </source>
</evidence>
<dbReference type="InterPro" id="IPR039563">
    <property type="entry name" value="Peptidase_C39_single_dom"/>
</dbReference>
<dbReference type="InterPro" id="IPR019734">
    <property type="entry name" value="TPR_rpt"/>
</dbReference>
<dbReference type="KEGG" id="ghl:GM160_04530"/>
<dbReference type="SMART" id="SM00028">
    <property type="entry name" value="TPR"/>
    <property type="match status" value="2"/>
</dbReference>
<dbReference type="NCBIfam" id="NF033920">
    <property type="entry name" value="C39_PA2778_fam"/>
    <property type="match status" value="1"/>
</dbReference>
<feature type="repeat" description="TPR" evidence="1">
    <location>
        <begin position="235"/>
        <end position="268"/>
    </location>
</feature>
<evidence type="ECO:0000313" key="4">
    <source>
        <dbReference type="Proteomes" id="UP000427716"/>
    </source>
</evidence>
<dbReference type="Gene3D" id="3.90.70.10">
    <property type="entry name" value="Cysteine proteinases"/>
    <property type="match status" value="1"/>
</dbReference>
<gene>
    <name evidence="3" type="ORF">GM160_04530</name>
</gene>
<dbReference type="PROSITE" id="PS50005">
    <property type="entry name" value="TPR"/>
    <property type="match status" value="1"/>
</dbReference>
<dbReference type="PANTHER" id="PTHR44216:SF3">
    <property type="entry name" value="PROTEIN O-MANNOSYL-TRANSFERASE TMTC2"/>
    <property type="match status" value="1"/>
</dbReference>
<dbReference type="Gene3D" id="1.25.40.10">
    <property type="entry name" value="Tetratricopeptide repeat domain"/>
    <property type="match status" value="1"/>
</dbReference>
<keyword evidence="1" id="KW-0802">TPR repeat</keyword>
<dbReference type="GO" id="GO:0035269">
    <property type="term" value="P:protein O-linked glycosylation via mannose"/>
    <property type="evidence" value="ECO:0007669"/>
    <property type="project" value="TreeGrafter"/>
</dbReference>
<dbReference type="AlphaFoldDB" id="A0A6I6D3P9"/>
<dbReference type="Proteomes" id="UP000427716">
    <property type="component" value="Chromosome"/>
</dbReference>
<name>A0A6I6D3P9_9GAMM</name>
<dbReference type="Pfam" id="PF13432">
    <property type="entry name" value="TPR_16"/>
    <property type="match status" value="1"/>
</dbReference>
<dbReference type="EMBL" id="CP046415">
    <property type="protein sequence ID" value="QGT78224.1"/>
    <property type="molecule type" value="Genomic_DNA"/>
</dbReference>
<keyword evidence="4" id="KW-1185">Reference proteome</keyword>
<dbReference type="InterPro" id="IPR039564">
    <property type="entry name" value="Peptidase_C39-like"/>
</dbReference>
<dbReference type="RefSeq" id="WP_156573520.1">
    <property type="nucleotide sequence ID" value="NZ_CP046415.1"/>
</dbReference>
<dbReference type="Pfam" id="PF13529">
    <property type="entry name" value="Peptidase_C39_2"/>
    <property type="match status" value="1"/>
</dbReference>
<proteinExistence type="predicted"/>
<dbReference type="SUPFAM" id="SSF48452">
    <property type="entry name" value="TPR-like"/>
    <property type="match status" value="1"/>
</dbReference>
<accession>A0A6I6D3P9</accession>
<sequence>MGFTLLTGARWPGAFVLLGLALLLGGCATTPPLSDQTRSEAPERKVLDDVAFHGQRDYQCGPATLAMLLGSEGQAASVDELIPQVFLPGREGSVQPEMLATVRRHGLIPYRIPGTMDALVHEVAAGHPVAVLQNLSLPWWPMWHYAVVIGYDLDDERLVLHSGETPRMDVSMGRFDATWARSDRWAFVALPPAELPASAVGRETPQAISAFESVQGAETALPAWRALTERAPDLALGQFGLGNALAATGKPREAVRAFRAAVDADPTFAAAWLNLGLVLRSLDRTTEAEDALRRAAEIPGPLQDRAQQQLDGR</sequence>
<protein>
    <submittedName>
        <fullName evidence="3">PA2778 family cysteine peptidase</fullName>
    </submittedName>
</protein>